<evidence type="ECO:0000313" key="3">
    <source>
        <dbReference type="Proteomes" id="UP001476807"/>
    </source>
</evidence>
<dbReference type="InterPro" id="IPR013783">
    <property type="entry name" value="Ig-like_fold"/>
</dbReference>
<sequence>MVKLSGNVCNTPAASFTSSPVCVGTAIAFLDASTEVAADASYAWDIDNDGTVEYTTAGSITHTYSEADTYTASLTITQGACSDTYTQQVTVHAAPTATLSGGQTVCPGGSAEFSIALTGTGPWSITYTDGTTPVTINDITASPHTLQVTPGSTTTYSLESVSDANCSGTVSGGATVTVEDTTPPVAVGQNVTLHLSEGGNLTTAAVNNGSSDNCTAPEALVLSLDKTTFTCSDTGDNTVVLTLEDAAGLIHTAQATVTVVNDIAPVVAFTAPPACEGAATVFTDMSTDVATDATYA</sequence>
<name>A0ABV1RX81_9BACT</name>
<reference evidence="2 3" key="1">
    <citation type="submission" date="2024-06" db="EMBL/GenBank/DDBJ databases">
        <title>Pontibacter populi HYL7-15.</title>
        <authorList>
            <person name="Kim M.K."/>
        </authorList>
    </citation>
    <scope>NUCLEOTIDE SEQUENCE [LARGE SCALE GENOMIC DNA]</scope>
    <source>
        <strain evidence="2 3">HYL7-15</strain>
    </source>
</reference>
<dbReference type="EMBL" id="JBEOKT010000016">
    <property type="protein sequence ID" value="MER2998983.1"/>
    <property type="molecule type" value="Genomic_DNA"/>
</dbReference>
<dbReference type="InterPro" id="IPR056541">
    <property type="entry name" value="Ig-like_POM152"/>
</dbReference>
<dbReference type="InterPro" id="IPR022409">
    <property type="entry name" value="PKD/Chitinase_dom"/>
</dbReference>
<accession>A0ABV1RX81</accession>
<proteinExistence type="predicted"/>
<dbReference type="RefSeq" id="WP_350413517.1">
    <property type="nucleotide sequence ID" value="NZ_JBEOKT010000016.1"/>
</dbReference>
<evidence type="ECO:0000259" key="1">
    <source>
        <dbReference type="PROSITE" id="PS50093"/>
    </source>
</evidence>
<feature type="domain" description="PKD" evidence="1">
    <location>
        <begin position="12"/>
        <end position="98"/>
    </location>
</feature>
<dbReference type="Gene3D" id="2.60.40.10">
    <property type="entry name" value="Immunoglobulins"/>
    <property type="match status" value="1"/>
</dbReference>
<organism evidence="2 3">
    <name type="scientific">Pontibacter populi</name>
    <dbReference type="NCBI Taxonomy" id="890055"/>
    <lineage>
        <taxon>Bacteria</taxon>
        <taxon>Pseudomonadati</taxon>
        <taxon>Bacteroidota</taxon>
        <taxon>Cytophagia</taxon>
        <taxon>Cytophagales</taxon>
        <taxon>Hymenobacteraceae</taxon>
        <taxon>Pontibacter</taxon>
    </lineage>
</organism>
<dbReference type="SMART" id="SM00089">
    <property type="entry name" value="PKD"/>
    <property type="match status" value="2"/>
</dbReference>
<comment type="caution">
    <text evidence="2">The sequence shown here is derived from an EMBL/GenBank/DDBJ whole genome shotgun (WGS) entry which is preliminary data.</text>
</comment>
<gene>
    <name evidence="2" type="ORF">ABS362_15625</name>
</gene>
<dbReference type="InterPro" id="IPR035986">
    <property type="entry name" value="PKD_dom_sf"/>
</dbReference>
<protein>
    <submittedName>
        <fullName evidence="2">PKD domain-containing protein</fullName>
    </submittedName>
</protein>
<dbReference type="SUPFAM" id="SSF49299">
    <property type="entry name" value="PKD domain"/>
    <property type="match status" value="1"/>
</dbReference>
<evidence type="ECO:0000313" key="2">
    <source>
        <dbReference type="EMBL" id="MER2998983.1"/>
    </source>
</evidence>
<dbReference type="Pfam" id="PF18911">
    <property type="entry name" value="PKD_4"/>
    <property type="match status" value="1"/>
</dbReference>
<dbReference type="PROSITE" id="PS50093">
    <property type="entry name" value="PKD"/>
    <property type="match status" value="1"/>
</dbReference>
<keyword evidence="3" id="KW-1185">Reference proteome</keyword>
<dbReference type="InterPro" id="IPR000601">
    <property type="entry name" value="PKD_dom"/>
</dbReference>
<dbReference type="Pfam" id="PF24312">
    <property type="entry name" value="Ig-like_POM152"/>
    <property type="match status" value="1"/>
</dbReference>
<dbReference type="CDD" id="cd00146">
    <property type="entry name" value="PKD"/>
    <property type="match status" value="1"/>
</dbReference>
<dbReference type="Proteomes" id="UP001476807">
    <property type="component" value="Unassembled WGS sequence"/>
</dbReference>